<feature type="non-terminal residue" evidence="2">
    <location>
        <position position="1"/>
    </location>
</feature>
<protein>
    <submittedName>
        <fullName evidence="2">Uncharacterized protein</fullName>
    </submittedName>
</protein>
<dbReference type="AlphaFoldDB" id="A0A8H3E0N5"/>
<organism evidence="2 3">
    <name type="scientific">Rhizoctonia solani</name>
    <dbReference type="NCBI Taxonomy" id="456999"/>
    <lineage>
        <taxon>Eukaryota</taxon>
        <taxon>Fungi</taxon>
        <taxon>Dikarya</taxon>
        <taxon>Basidiomycota</taxon>
        <taxon>Agaricomycotina</taxon>
        <taxon>Agaricomycetes</taxon>
        <taxon>Cantharellales</taxon>
        <taxon>Ceratobasidiaceae</taxon>
        <taxon>Rhizoctonia</taxon>
    </lineage>
</organism>
<sequence>MGTRGYIAYRYKGKYYLRYLTCDAYPSGHGQEFANKIPREPSAFNEWVADTAKMLENVNTSDEEVDQPYSSDSNSPEDDDHLGYELCEDSNWTFTEGEYTYVIDLDNRVFTINGGTHLKLDNMPPEDLEEYFDEDGISV</sequence>
<proteinExistence type="predicted"/>
<dbReference type="Proteomes" id="UP000663827">
    <property type="component" value="Unassembled WGS sequence"/>
</dbReference>
<evidence type="ECO:0000256" key="1">
    <source>
        <dbReference type="SAM" id="MobiDB-lite"/>
    </source>
</evidence>
<comment type="caution">
    <text evidence="2">The sequence shown here is derived from an EMBL/GenBank/DDBJ whole genome shotgun (WGS) entry which is preliminary data.</text>
</comment>
<feature type="region of interest" description="Disordered" evidence="1">
    <location>
        <begin position="57"/>
        <end position="83"/>
    </location>
</feature>
<gene>
    <name evidence="2" type="ORF">RDB_LOCUS94846</name>
</gene>
<name>A0A8H3E0N5_9AGAM</name>
<evidence type="ECO:0000313" key="3">
    <source>
        <dbReference type="Proteomes" id="UP000663827"/>
    </source>
</evidence>
<dbReference type="EMBL" id="CAJNJQ010001973">
    <property type="protein sequence ID" value="CAE7156849.1"/>
    <property type="molecule type" value="Genomic_DNA"/>
</dbReference>
<reference evidence="2" key="1">
    <citation type="submission" date="2021-01" db="EMBL/GenBank/DDBJ databases">
        <authorList>
            <person name="Kaushik A."/>
        </authorList>
    </citation>
    <scope>NUCLEOTIDE SEQUENCE</scope>
    <source>
        <strain evidence="2">AG5</strain>
    </source>
</reference>
<evidence type="ECO:0000313" key="2">
    <source>
        <dbReference type="EMBL" id="CAE7156849.1"/>
    </source>
</evidence>
<accession>A0A8H3E0N5</accession>